<feature type="transmembrane region" description="Helical" evidence="1">
    <location>
        <begin position="159"/>
        <end position="179"/>
    </location>
</feature>
<feature type="transmembrane region" description="Helical" evidence="1">
    <location>
        <begin position="108"/>
        <end position="128"/>
    </location>
</feature>
<reference evidence="2 3" key="1">
    <citation type="submission" date="2019-05" db="EMBL/GenBank/DDBJ databases">
        <title>Another draft genome of Portunus trituberculatus and its Hox gene families provides insights of decapod evolution.</title>
        <authorList>
            <person name="Jeong J.-H."/>
            <person name="Song I."/>
            <person name="Kim S."/>
            <person name="Choi T."/>
            <person name="Kim D."/>
            <person name="Ryu S."/>
            <person name="Kim W."/>
        </authorList>
    </citation>
    <scope>NUCLEOTIDE SEQUENCE [LARGE SCALE GENOMIC DNA]</scope>
    <source>
        <tissue evidence="2">Muscle</tissue>
    </source>
</reference>
<proteinExistence type="predicted"/>
<feature type="transmembrane region" description="Helical" evidence="1">
    <location>
        <begin position="199"/>
        <end position="217"/>
    </location>
</feature>
<keyword evidence="1" id="KW-0472">Membrane</keyword>
<organism evidence="2 3">
    <name type="scientific">Portunus trituberculatus</name>
    <name type="common">Swimming crab</name>
    <name type="synonym">Neptunus trituberculatus</name>
    <dbReference type="NCBI Taxonomy" id="210409"/>
    <lineage>
        <taxon>Eukaryota</taxon>
        <taxon>Metazoa</taxon>
        <taxon>Ecdysozoa</taxon>
        <taxon>Arthropoda</taxon>
        <taxon>Crustacea</taxon>
        <taxon>Multicrustacea</taxon>
        <taxon>Malacostraca</taxon>
        <taxon>Eumalacostraca</taxon>
        <taxon>Eucarida</taxon>
        <taxon>Decapoda</taxon>
        <taxon>Pleocyemata</taxon>
        <taxon>Brachyura</taxon>
        <taxon>Eubrachyura</taxon>
        <taxon>Portunoidea</taxon>
        <taxon>Portunidae</taxon>
        <taxon>Portuninae</taxon>
        <taxon>Portunus</taxon>
    </lineage>
</organism>
<evidence type="ECO:0000313" key="2">
    <source>
        <dbReference type="EMBL" id="MPC58570.1"/>
    </source>
</evidence>
<gene>
    <name evidence="2" type="ORF">E2C01_052577</name>
</gene>
<evidence type="ECO:0000256" key="1">
    <source>
        <dbReference type="SAM" id="Phobius"/>
    </source>
</evidence>
<dbReference type="AlphaFoldDB" id="A0A5B7GE38"/>
<keyword evidence="1" id="KW-0812">Transmembrane</keyword>
<keyword evidence="3" id="KW-1185">Reference proteome</keyword>
<feature type="transmembrane region" description="Helical" evidence="1">
    <location>
        <begin position="73"/>
        <end position="96"/>
    </location>
</feature>
<sequence>MDVDKNLSCIQRLLQCIGERFYFTILWLIRLNGGLPYSWYRPRANHARRWWCMPAWEGQRGAPVFTRRRHLVLWSYLITMLICCSFMAYMIIVLMPRMRSDPSIASQARIINSFMGSVASMGLVYYLTVNSKELASMVDHLHVFSPFFYASVGMEKSRIQITAVVIITWSYIYDLILFFRGFLEEESTYVLLSNVSSVMLRFISLVSVMPVQLLFHINSLRMAVTYNQVFQSFHHHVSGQQTAERETAEAHPEPHKIKQQTYSCRDKNNQVLSEFLPATVEDDIMVTASSALHVVHYAQHHQHLFNEYFSVPVLLIMARSITSLIFTFFFLIMDPQTTGFSTTMKLLQDASFILVICLAPEAVARQVRHDYDQSTSQPMVNTYRKQFKDNNK</sequence>
<protein>
    <submittedName>
        <fullName evidence="2">Uncharacterized protein</fullName>
    </submittedName>
</protein>
<name>A0A5B7GE38_PORTR</name>
<comment type="caution">
    <text evidence="2">The sequence shown here is derived from an EMBL/GenBank/DDBJ whole genome shotgun (WGS) entry which is preliminary data.</text>
</comment>
<dbReference type="EMBL" id="VSRR010015796">
    <property type="protein sequence ID" value="MPC58570.1"/>
    <property type="molecule type" value="Genomic_DNA"/>
</dbReference>
<accession>A0A5B7GE38</accession>
<keyword evidence="1" id="KW-1133">Transmembrane helix</keyword>
<feature type="transmembrane region" description="Helical" evidence="1">
    <location>
        <begin position="308"/>
        <end position="333"/>
    </location>
</feature>
<evidence type="ECO:0000313" key="3">
    <source>
        <dbReference type="Proteomes" id="UP000324222"/>
    </source>
</evidence>
<dbReference type="Proteomes" id="UP000324222">
    <property type="component" value="Unassembled WGS sequence"/>
</dbReference>